<dbReference type="GO" id="GO:0008643">
    <property type="term" value="P:carbohydrate transport"/>
    <property type="evidence" value="ECO:0007669"/>
    <property type="project" value="InterPro"/>
</dbReference>
<proteinExistence type="inferred from homology"/>
<dbReference type="EMBL" id="CAADJG010000002">
    <property type="protein sequence ID" value="VFS65284.1"/>
    <property type="molecule type" value="Genomic_DNA"/>
</dbReference>
<dbReference type="Pfam" id="PF13347">
    <property type="entry name" value="MFS_2"/>
    <property type="match status" value="1"/>
</dbReference>
<dbReference type="Gene3D" id="1.20.1250.20">
    <property type="entry name" value="MFS general substrate transporter like domains"/>
    <property type="match status" value="1"/>
</dbReference>
<accession>A0A485AWF5</accession>
<dbReference type="GO" id="GO:0015293">
    <property type="term" value="F:symporter activity"/>
    <property type="evidence" value="ECO:0007669"/>
    <property type="project" value="InterPro"/>
</dbReference>
<dbReference type="InterPro" id="IPR039672">
    <property type="entry name" value="MFS_2"/>
</dbReference>
<name>A0A485AWF5_RAOTE</name>
<dbReference type="Proteomes" id="UP000332594">
    <property type="component" value="Unassembled WGS sequence"/>
</dbReference>
<evidence type="ECO:0000313" key="2">
    <source>
        <dbReference type="EMBL" id="VFS65284.1"/>
    </source>
</evidence>
<dbReference type="PANTHER" id="PTHR11328:SF24">
    <property type="entry name" value="MAJOR FACILITATOR SUPERFAMILY (MFS) PROFILE DOMAIN-CONTAINING PROTEIN"/>
    <property type="match status" value="1"/>
</dbReference>
<comment type="similarity">
    <text evidence="1">Belongs to the sodium:galactoside symporter (TC 2.A.2) family.</text>
</comment>
<protein>
    <submittedName>
        <fullName evidence="2">Inner membrane symporter yicJ</fullName>
    </submittedName>
</protein>
<dbReference type="InterPro" id="IPR036259">
    <property type="entry name" value="MFS_trans_sf"/>
</dbReference>
<evidence type="ECO:0000313" key="3">
    <source>
        <dbReference type="Proteomes" id="UP000332594"/>
    </source>
</evidence>
<evidence type="ECO:0000256" key="1">
    <source>
        <dbReference type="ARBA" id="ARBA00009617"/>
    </source>
</evidence>
<dbReference type="SUPFAM" id="SSF103473">
    <property type="entry name" value="MFS general substrate transporter"/>
    <property type="match status" value="1"/>
</dbReference>
<dbReference type="GO" id="GO:0005886">
    <property type="term" value="C:plasma membrane"/>
    <property type="evidence" value="ECO:0007669"/>
    <property type="project" value="TreeGrafter"/>
</dbReference>
<sequence length="92" mass="10232">MQLTMKDKIGYGLGDTACGFVWQATMFLLAYFYTDVFGLSAGVMGTLFLVSRVLDAVTDPLMGLLVDRTRTRHGQFRPFLLWGRSRLASSAC</sequence>
<dbReference type="PANTHER" id="PTHR11328">
    <property type="entry name" value="MAJOR FACILITATOR SUPERFAMILY DOMAIN-CONTAINING PROTEIN"/>
    <property type="match status" value="1"/>
</dbReference>
<reference evidence="2 3" key="1">
    <citation type="submission" date="2019-03" db="EMBL/GenBank/DDBJ databases">
        <authorList>
            <consortium name="Pathogen Informatics"/>
        </authorList>
    </citation>
    <scope>NUCLEOTIDE SEQUENCE [LARGE SCALE GENOMIC DNA]</scope>
    <source>
        <strain evidence="2 3">NCTC13038</strain>
    </source>
</reference>
<organism evidence="2 3">
    <name type="scientific">Raoultella terrigena</name>
    <name type="common">Klebsiella terrigena</name>
    <dbReference type="NCBI Taxonomy" id="577"/>
    <lineage>
        <taxon>Bacteria</taxon>
        <taxon>Pseudomonadati</taxon>
        <taxon>Pseudomonadota</taxon>
        <taxon>Gammaproteobacteria</taxon>
        <taxon>Enterobacterales</taxon>
        <taxon>Enterobacteriaceae</taxon>
        <taxon>Klebsiella/Raoultella group</taxon>
        <taxon>Raoultella</taxon>
    </lineage>
</organism>
<gene>
    <name evidence="2" type="primary">yicJ_1</name>
    <name evidence="2" type="ORF">NCTC13038_00374</name>
</gene>
<dbReference type="AlphaFoldDB" id="A0A485AWF5"/>